<sequence>MKQISYIENIDEWMAGFTFFRPLKVRFMETDMFGHVNNTIAFTYFEFARIEFFKWLGFMQDWVKQENETIPVAADLQCDFINQMYFDDELMIYVKVGKLGNSSVDLHYFVRKKDGTICLTGRGAMVQVNKNTGKAVPWNEAMRAKFLHGKGKEA</sequence>
<dbReference type="AlphaFoldDB" id="A0AAE3ITZ8"/>
<dbReference type="PANTHER" id="PTHR31793">
    <property type="entry name" value="4-HYDROXYBENZOYL-COA THIOESTERASE FAMILY MEMBER"/>
    <property type="match status" value="1"/>
</dbReference>
<dbReference type="Gene3D" id="3.10.129.10">
    <property type="entry name" value="Hotdog Thioesterase"/>
    <property type="match status" value="1"/>
</dbReference>
<comment type="caution">
    <text evidence="1">The sequence shown here is derived from an EMBL/GenBank/DDBJ whole genome shotgun (WGS) entry which is preliminary data.</text>
</comment>
<keyword evidence="2" id="KW-1185">Reference proteome</keyword>
<name>A0AAE3ITZ8_9BACI</name>
<reference evidence="1" key="1">
    <citation type="submission" date="2022-10" db="EMBL/GenBank/DDBJ databases">
        <title>Description of Fervidibacillus gen. nov. in the family Fervidibacillaceae fam. nov. with two species, Fervidibacillus albus sp. nov., and Fervidibacillus halotolerans sp. nov., isolated from tidal flat sediments.</title>
        <authorList>
            <person name="Kwon K.K."/>
            <person name="Yang S.-H."/>
        </authorList>
    </citation>
    <scope>NUCLEOTIDE SEQUENCE</scope>
    <source>
        <strain evidence="1">JCM 19140</strain>
    </source>
</reference>
<dbReference type="Proteomes" id="UP001209318">
    <property type="component" value="Unassembled WGS sequence"/>
</dbReference>
<proteinExistence type="predicted"/>
<evidence type="ECO:0000313" key="1">
    <source>
        <dbReference type="EMBL" id="MCU9614132.1"/>
    </source>
</evidence>
<dbReference type="RefSeq" id="WP_263073369.1">
    <property type="nucleotide sequence ID" value="NZ_JAOUSF010000003.1"/>
</dbReference>
<dbReference type="EMBL" id="JAOUSF010000003">
    <property type="protein sequence ID" value="MCU9614132.1"/>
    <property type="molecule type" value="Genomic_DNA"/>
</dbReference>
<dbReference type="InterPro" id="IPR050563">
    <property type="entry name" value="4-hydroxybenzoyl-CoA_TE"/>
</dbReference>
<dbReference type="Pfam" id="PF13279">
    <property type="entry name" value="4HBT_2"/>
    <property type="match status" value="1"/>
</dbReference>
<gene>
    <name evidence="1" type="ORF">OEV98_11230</name>
</gene>
<dbReference type="CDD" id="cd00586">
    <property type="entry name" value="4HBT"/>
    <property type="match status" value="1"/>
</dbReference>
<dbReference type="SUPFAM" id="SSF54637">
    <property type="entry name" value="Thioesterase/thiol ester dehydrase-isomerase"/>
    <property type="match status" value="1"/>
</dbReference>
<organism evidence="1 2">
    <name type="scientific">Perspicuibacillus lycopersici</name>
    <dbReference type="NCBI Taxonomy" id="1325689"/>
    <lineage>
        <taxon>Bacteria</taxon>
        <taxon>Bacillati</taxon>
        <taxon>Bacillota</taxon>
        <taxon>Bacilli</taxon>
        <taxon>Bacillales</taxon>
        <taxon>Bacillaceae</taxon>
        <taxon>Perspicuibacillus</taxon>
    </lineage>
</organism>
<accession>A0AAE3ITZ8</accession>
<dbReference type="InterPro" id="IPR029069">
    <property type="entry name" value="HotDog_dom_sf"/>
</dbReference>
<dbReference type="PANTHER" id="PTHR31793:SF24">
    <property type="entry name" value="LONG-CHAIN ACYL-COA THIOESTERASE FADM"/>
    <property type="match status" value="1"/>
</dbReference>
<protein>
    <submittedName>
        <fullName evidence="1">Acyl-CoA thioesterase</fullName>
    </submittedName>
</protein>
<evidence type="ECO:0000313" key="2">
    <source>
        <dbReference type="Proteomes" id="UP001209318"/>
    </source>
</evidence>
<dbReference type="GO" id="GO:0047617">
    <property type="term" value="F:fatty acyl-CoA hydrolase activity"/>
    <property type="evidence" value="ECO:0007669"/>
    <property type="project" value="TreeGrafter"/>
</dbReference>